<reference evidence="2 3" key="1">
    <citation type="journal article" date="2024" name="G3 (Bethesda)">
        <title>Genome assembly of Hibiscus sabdariffa L. provides insights into metabolisms of medicinal natural products.</title>
        <authorList>
            <person name="Kim T."/>
        </authorList>
    </citation>
    <scope>NUCLEOTIDE SEQUENCE [LARGE SCALE GENOMIC DNA]</scope>
    <source>
        <strain evidence="2">TK-2024</strain>
        <tissue evidence="2">Old leaves</tissue>
    </source>
</reference>
<evidence type="ECO:0000313" key="3">
    <source>
        <dbReference type="Proteomes" id="UP001396334"/>
    </source>
</evidence>
<feature type="compositionally biased region" description="Polar residues" evidence="1">
    <location>
        <begin position="34"/>
        <end position="46"/>
    </location>
</feature>
<protein>
    <submittedName>
        <fullName evidence="2">Uncharacterized protein</fullName>
    </submittedName>
</protein>
<keyword evidence="3" id="KW-1185">Reference proteome</keyword>
<dbReference type="EMBL" id="JBBPBN010000036">
    <property type="protein sequence ID" value="KAK9001317.1"/>
    <property type="molecule type" value="Genomic_DNA"/>
</dbReference>
<gene>
    <name evidence="2" type="ORF">V6N11_083103</name>
</gene>
<accession>A0ABR2QKX0</accession>
<proteinExistence type="predicted"/>
<organism evidence="2 3">
    <name type="scientific">Hibiscus sabdariffa</name>
    <name type="common">roselle</name>
    <dbReference type="NCBI Taxonomy" id="183260"/>
    <lineage>
        <taxon>Eukaryota</taxon>
        <taxon>Viridiplantae</taxon>
        <taxon>Streptophyta</taxon>
        <taxon>Embryophyta</taxon>
        <taxon>Tracheophyta</taxon>
        <taxon>Spermatophyta</taxon>
        <taxon>Magnoliopsida</taxon>
        <taxon>eudicotyledons</taxon>
        <taxon>Gunneridae</taxon>
        <taxon>Pentapetalae</taxon>
        <taxon>rosids</taxon>
        <taxon>malvids</taxon>
        <taxon>Malvales</taxon>
        <taxon>Malvaceae</taxon>
        <taxon>Malvoideae</taxon>
        <taxon>Hibiscus</taxon>
    </lineage>
</organism>
<sequence>MEQHTDIPSNATPDSVSPSNGEATSAELPPPAPSTQFSTPSTMTSPNEHDVSASTHDHSSTNVHHMVTRNKRGIFKPKLYSLTSGITPKSVHGALNHPDWSPAVLAEFKALQDSSTWDNVDLP</sequence>
<feature type="compositionally biased region" description="Polar residues" evidence="1">
    <location>
        <begin position="1"/>
        <end position="23"/>
    </location>
</feature>
<evidence type="ECO:0000256" key="1">
    <source>
        <dbReference type="SAM" id="MobiDB-lite"/>
    </source>
</evidence>
<dbReference type="Proteomes" id="UP001396334">
    <property type="component" value="Unassembled WGS sequence"/>
</dbReference>
<evidence type="ECO:0000313" key="2">
    <source>
        <dbReference type="EMBL" id="KAK9001317.1"/>
    </source>
</evidence>
<comment type="caution">
    <text evidence="2">The sequence shown here is derived from an EMBL/GenBank/DDBJ whole genome shotgun (WGS) entry which is preliminary data.</text>
</comment>
<feature type="region of interest" description="Disordered" evidence="1">
    <location>
        <begin position="1"/>
        <end position="70"/>
    </location>
</feature>
<name>A0ABR2QKX0_9ROSI</name>
<feature type="compositionally biased region" description="Basic and acidic residues" evidence="1">
    <location>
        <begin position="47"/>
        <end position="59"/>
    </location>
</feature>